<dbReference type="HOGENOM" id="CLU_1197339_0_0_1"/>
<feature type="compositionally biased region" description="Acidic residues" evidence="1">
    <location>
        <begin position="228"/>
        <end position="237"/>
    </location>
</feature>
<feature type="region of interest" description="Disordered" evidence="1">
    <location>
        <begin position="217"/>
        <end position="251"/>
    </location>
</feature>
<gene>
    <name evidence="2" type="ORF">K443DRAFT_96145</name>
</gene>
<evidence type="ECO:0000313" key="3">
    <source>
        <dbReference type="Proteomes" id="UP000054477"/>
    </source>
</evidence>
<dbReference type="EMBL" id="KN838587">
    <property type="protein sequence ID" value="KIK02832.1"/>
    <property type="molecule type" value="Genomic_DNA"/>
</dbReference>
<reference evidence="2 3" key="1">
    <citation type="submission" date="2014-04" db="EMBL/GenBank/DDBJ databases">
        <authorList>
            <consortium name="DOE Joint Genome Institute"/>
            <person name="Kuo A."/>
            <person name="Kohler A."/>
            <person name="Nagy L.G."/>
            <person name="Floudas D."/>
            <person name="Copeland A."/>
            <person name="Barry K.W."/>
            <person name="Cichocki N."/>
            <person name="Veneault-Fourrey C."/>
            <person name="LaButti K."/>
            <person name="Lindquist E.A."/>
            <person name="Lipzen A."/>
            <person name="Lundell T."/>
            <person name="Morin E."/>
            <person name="Murat C."/>
            <person name="Sun H."/>
            <person name="Tunlid A."/>
            <person name="Henrissat B."/>
            <person name="Grigoriev I.V."/>
            <person name="Hibbett D.S."/>
            <person name="Martin F."/>
            <person name="Nordberg H.P."/>
            <person name="Cantor M.N."/>
            <person name="Hua S.X."/>
        </authorList>
    </citation>
    <scope>NUCLEOTIDE SEQUENCE [LARGE SCALE GENOMIC DNA]</scope>
    <source>
        <strain evidence="2 3">LaAM-08-1</strain>
    </source>
</reference>
<evidence type="ECO:0000313" key="2">
    <source>
        <dbReference type="EMBL" id="KIK02832.1"/>
    </source>
</evidence>
<feature type="region of interest" description="Disordered" evidence="1">
    <location>
        <begin position="1"/>
        <end position="55"/>
    </location>
</feature>
<dbReference type="AlphaFoldDB" id="A0A0C9XYP3"/>
<dbReference type="Proteomes" id="UP000054477">
    <property type="component" value="Unassembled WGS sequence"/>
</dbReference>
<sequence length="258" mass="28848">MGRPRRTSPTSPEDVGDTGSELEGSGNRGFDVGADDGSDSDTSSSLTASSQPRNYADRLMDHILLPKSARDKMAAPKANGHAPQKKKKKAAATMAKPVFAIVTETKAKNITYNLAIFPASERTKELKKRAGTNTFMKLEVEEPFDTWKAQLLVRIEKTLAPNVLDFDNYETTFTVPRVSTAPMAISCDEEYTDMLERIGRTKDLVCAVFIQERQQMQSSKKHEKENVPEEDEDENMEDERKAKKRRKSKVCGCCYPCL</sequence>
<accession>A0A0C9XYP3</accession>
<organism evidence="2 3">
    <name type="scientific">Laccaria amethystina LaAM-08-1</name>
    <dbReference type="NCBI Taxonomy" id="1095629"/>
    <lineage>
        <taxon>Eukaryota</taxon>
        <taxon>Fungi</taxon>
        <taxon>Dikarya</taxon>
        <taxon>Basidiomycota</taxon>
        <taxon>Agaricomycotina</taxon>
        <taxon>Agaricomycetes</taxon>
        <taxon>Agaricomycetidae</taxon>
        <taxon>Agaricales</taxon>
        <taxon>Agaricineae</taxon>
        <taxon>Hydnangiaceae</taxon>
        <taxon>Laccaria</taxon>
    </lineage>
</organism>
<evidence type="ECO:0000256" key="1">
    <source>
        <dbReference type="SAM" id="MobiDB-lite"/>
    </source>
</evidence>
<dbReference type="OrthoDB" id="3063862at2759"/>
<feature type="compositionally biased region" description="Low complexity" evidence="1">
    <location>
        <begin position="40"/>
        <end position="50"/>
    </location>
</feature>
<name>A0A0C9XYP3_9AGAR</name>
<protein>
    <submittedName>
        <fullName evidence="2">Uncharacterized protein</fullName>
    </submittedName>
</protein>
<reference evidence="3" key="2">
    <citation type="submission" date="2015-01" db="EMBL/GenBank/DDBJ databases">
        <title>Evolutionary Origins and Diversification of the Mycorrhizal Mutualists.</title>
        <authorList>
            <consortium name="DOE Joint Genome Institute"/>
            <consortium name="Mycorrhizal Genomics Consortium"/>
            <person name="Kohler A."/>
            <person name="Kuo A."/>
            <person name="Nagy L.G."/>
            <person name="Floudas D."/>
            <person name="Copeland A."/>
            <person name="Barry K.W."/>
            <person name="Cichocki N."/>
            <person name="Veneault-Fourrey C."/>
            <person name="LaButti K."/>
            <person name="Lindquist E.A."/>
            <person name="Lipzen A."/>
            <person name="Lundell T."/>
            <person name="Morin E."/>
            <person name="Murat C."/>
            <person name="Riley R."/>
            <person name="Ohm R."/>
            <person name="Sun H."/>
            <person name="Tunlid A."/>
            <person name="Henrissat B."/>
            <person name="Grigoriev I.V."/>
            <person name="Hibbett D.S."/>
            <person name="Martin F."/>
        </authorList>
    </citation>
    <scope>NUCLEOTIDE SEQUENCE [LARGE SCALE GENOMIC DNA]</scope>
    <source>
        <strain evidence="3">LaAM-08-1</strain>
    </source>
</reference>
<proteinExistence type="predicted"/>
<keyword evidence="3" id="KW-1185">Reference proteome</keyword>